<dbReference type="RefSeq" id="WP_377799462.1">
    <property type="nucleotide sequence ID" value="NZ_JBHSLW010000026.1"/>
</dbReference>
<organism evidence="2 3">
    <name type="scientific">Bosea eneae</name>
    <dbReference type="NCBI Taxonomy" id="151454"/>
    <lineage>
        <taxon>Bacteria</taxon>
        <taxon>Pseudomonadati</taxon>
        <taxon>Pseudomonadota</taxon>
        <taxon>Alphaproteobacteria</taxon>
        <taxon>Hyphomicrobiales</taxon>
        <taxon>Boseaceae</taxon>
        <taxon>Bosea</taxon>
    </lineage>
</organism>
<keyword evidence="1" id="KW-0732">Signal</keyword>
<feature type="chain" id="PRO_5046478270" description="CHASE2 domain-containing protein" evidence="1">
    <location>
        <begin position="24"/>
        <end position="160"/>
    </location>
</feature>
<evidence type="ECO:0000313" key="3">
    <source>
        <dbReference type="Proteomes" id="UP001596053"/>
    </source>
</evidence>
<dbReference type="Proteomes" id="UP001596053">
    <property type="component" value="Unassembled WGS sequence"/>
</dbReference>
<name>A0ABW0IVJ2_9HYPH</name>
<accession>A0ABW0IVJ2</accession>
<keyword evidence="3" id="KW-1185">Reference proteome</keyword>
<comment type="caution">
    <text evidence="2">The sequence shown here is derived from an EMBL/GenBank/DDBJ whole genome shotgun (WGS) entry which is preliminary data.</text>
</comment>
<feature type="signal peptide" evidence="1">
    <location>
        <begin position="1"/>
        <end position="23"/>
    </location>
</feature>
<reference evidence="3" key="1">
    <citation type="journal article" date="2019" name="Int. J. Syst. Evol. Microbiol.">
        <title>The Global Catalogue of Microorganisms (GCM) 10K type strain sequencing project: providing services to taxonomists for standard genome sequencing and annotation.</title>
        <authorList>
            <consortium name="The Broad Institute Genomics Platform"/>
            <consortium name="The Broad Institute Genome Sequencing Center for Infectious Disease"/>
            <person name="Wu L."/>
            <person name="Ma J."/>
        </authorList>
    </citation>
    <scope>NUCLEOTIDE SEQUENCE [LARGE SCALE GENOMIC DNA]</scope>
    <source>
        <strain evidence="3">NCAIM B.01391</strain>
    </source>
</reference>
<evidence type="ECO:0000256" key="1">
    <source>
        <dbReference type="SAM" id="SignalP"/>
    </source>
</evidence>
<proteinExistence type="predicted"/>
<gene>
    <name evidence="2" type="ORF">ACFPOB_16285</name>
</gene>
<dbReference type="EMBL" id="JBHSLW010000026">
    <property type="protein sequence ID" value="MFC5421116.1"/>
    <property type="molecule type" value="Genomic_DNA"/>
</dbReference>
<evidence type="ECO:0000313" key="2">
    <source>
        <dbReference type="EMBL" id="MFC5421116.1"/>
    </source>
</evidence>
<sequence length="160" mass="17417">MLRRSRRAAILVADLVAFGLACAAYSLNRHSHDAAALEEAGRTPHRLISQGVDHHDAHLTSLSALVQAAKPARVATVEQVAASIIRFYPRIVGIDVVDLALSPPRSLLMRPTSLLSRRRRSRRSDRTCARLHSMVATGCFWSSGRSQTASAITRLPSSSI</sequence>
<evidence type="ECO:0008006" key="4">
    <source>
        <dbReference type="Google" id="ProtNLM"/>
    </source>
</evidence>
<protein>
    <recommendedName>
        <fullName evidence="4">CHASE2 domain-containing protein</fullName>
    </recommendedName>
</protein>